<dbReference type="EMBL" id="PQIB02000001">
    <property type="protein sequence ID" value="RLN40239.1"/>
    <property type="molecule type" value="Genomic_DNA"/>
</dbReference>
<comment type="caution">
    <text evidence="4">The sequence shown here is derived from an EMBL/GenBank/DDBJ whole genome shotgun (WGS) entry which is preliminary data.</text>
</comment>
<reference evidence="5" key="1">
    <citation type="journal article" date="2019" name="Nat. Commun.">
        <title>The genome of broomcorn millet.</title>
        <authorList>
            <person name="Zou C."/>
            <person name="Miki D."/>
            <person name="Li D."/>
            <person name="Tang Q."/>
            <person name="Xiao L."/>
            <person name="Rajput S."/>
            <person name="Deng P."/>
            <person name="Jia W."/>
            <person name="Huang R."/>
            <person name="Zhang M."/>
            <person name="Sun Y."/>
            <person name="Hu J."/>
            <person name="Fu X."/>
            <person name="Schnable P.S."/>
            <person name="Li F."/>
            <person name="Zhang H."/>
            <person name="Feng B."/>
            <person name="Zhu X."/>
            <person name="Liu R."/>
            <person name="Schnable J.C."/>
            <person name="Zhu J.-K."/>
            <person name="Zhang H."/>
        </authorList>
    </citation>
    <scope>NUCLEOTIDE SEQUENCE [LARGE SCALE GENOMIC DNA]</scope>
</reference>
<feature type="region of interest" description="Disordered" evidence="1">
    <location>
        <begin position="33"/>
        <end position="57"/>
    </location>
</feature>
<dbReference type="PANTHER" id="PTHR34366:SF4">
    <property type="entry name" value="EXPRESSED PROTEIN"/>
    <property type="match status" value="1"/>
</dbReference>
<feature type="signal peptide" evidence="2">
    <location>
        <begin position="1"/>
        <end position="34"/>
    </location>
</feature>
<protein>
    <recommendedName>
        <fullName evidence="3">DUF7731 domain-containing protein</fullName>
    </recommendedName>
</protein>
<dbReference type="STRING" id="4540.A0A3L6TIT0"/>
<evidence type="ECO:0000313" key="4">
    <source>
        <dbReference type="EMBL" id="RLN40239.1"/>
    </source>
</evidence>
<gene>
    <name evidence="4" type="ORF">C2845_PM01G12800</name>
</gene>
<accession>A0A3L6TIT0</accession>
<evidence type="ECO:0000313" key="5">
    <source>
        <dbReference type="Proteomes" id="UP000275267"/>
    </source>
</evidence>
<dbReference type="OrthoDB" id="1843925at2759"/>
<dbReference type="Proteomes" id="UP000275267">
    <property type="component" value="Unassembled WGS sequence"/>
</dbReference>
<dbReference type="AlphaFoldDB" id="A0A3L6TIT0"/>
<feature type="chain" id="PRO_5017928636" description="DUF7731 domain-containing protein" evidence="2">
    <location>
        <begin position="35"/>
        <end position="220"/>
    </location>
</feature>
<feature type="domain" description="DUF7731" evidence="3">
    <location>
        <begin position="86"/>
        <end position="177"/>
    </location>
</feature>
<name>A0A3L6TIT0_PANMI</name>
<dbReference type="PANTHER" id="PTHR34366">
    <property type="entry name" value="OS07G0289901 PROTEIN-RELATED"/>
    <property type="match status" value="1"/>
</dbReference>
<keyword evidence="2" id="KW-0732">Signal</keyword>
<evidence type="ECO:0000259" key="3">
    <source>
        <dbReference type="Pfam" id="PF24865"/>
    </source>
</evidence>
<organism evidence="4 5">
    <name type="scientific">Panicum miliaceum</name>
    <name type="common">Proso millet</name>
    <name type="synonym">Broomcorn millet</name>
    <dbReference type="NCBI Taxonomy" id="4540"/>
    <lineage>
        <taxon>Eukaryota</taxon>
        <taxon>Viridiplantae</taxon>
        <taxon>Streptophyta</taxon>
        <taxon>Embryophyta</taxon>
        <taxon>Tracheophyta</taxon>
        <taxon>Spermatophyta</taxon>
        <taxon>Magnoliopsida</taxon>
        <taxon>Liliopsida</taxon>
        <taxon>Poales</taxon>
        <taxon>Poaceae</taxon>
        <taxon>PACMAD clade</taxon>
        <taxon>Panicoideae</taxon>
        <taxon>Panicodae</taxon>
        <taxon>Paniceae</taxon>
        <taxon>Panicinae</taxon>
        <taxon>Panicum</taxon>
        <taxon>Panicum sect. Panicum</taxon>
    </lineage>
</organism>
<dbReference type="InterPro" id="IPR056633">
    <property type="entry name" value="DUF7731"/>
</dbReference>
<dbReference type="Pfam" id="PF24865">
    <property type="entry name" value="DUF7731"/>
    <property type="match status" value="1"/>
</dbReference>
<sequence>MADPSARARRGRRWCGRLAAVLCLCATFCKPGQGHPHHRSPSPRPSASTPNEERSTHVVQMNPSYTAADDAPPADPLLPDLLMLPARSLQCFEDGQVYSCCEGAYRLNPSGVLAVPPGSVDRYCGGACVVETEDVLNCVASALDGFAFYNGASVEDVRYALRRGCSRTVRRSDFNDLEPHLGDYPDIYGDDEGSGSSKVVKAPLKLLAFLGGAWLFLLGH</sequence>
<evidence type="ECO:0000256" key="2">
    <source>
        <dbReference type="SAM" id="SignalP"/>
    </source>
</evidence>
<keyword evidence="5" id="KW-1185">Reference proteome</keyword>
<evidence type="ECO:0000256" key="1">
    <source>
        <dbReference type="SAM" id="MobiDB-lite"/>
    </source>
</evidence>
<proteinExistence type="predicted"/>